<evidence type="ECO:0000313" key="2">
    <source>
        <dbReference type="EMBL" id="PIY72427.1"/>
    </source>
</evidence>
<evidence type="ECO:0000313" key="3">
    <source>
        <dbReference type="Proteomes" id="UP000229401"/>
    </source>
</evidence>
<organism evidence="2 3">
    <name type="scientific">Candidatus Roizmanbacteria bacterium CG_4_10_14_0_8_um_filter_33_9</name>
    <dbReference type="NCBI Taxonomy" id="1974826"/>
    <lineage>
        <taxon>Bacteria</taxon>
        <taxon>Candidatus Roizmaniibacteriota</taxon>
    </lineage>
</organism>
<dbReference type="AlphaFoldDB" id="A0A2M7QJA7"/>
<dbReference type="InterPro" id="IPR037135">
    <property type="entry name" value="DUF1653-like_dom_sf"/>
</dbReference>
<dbReference type="InterPro" id="IPR023387">
    <property type="entry name" value="DUF1653-like_dom"/>
</dbReference>
<dbReference type="EMBL" id="PFLI01000037">
    <property type="protein sequence ID" value="PIY72427.1"/>
    <property type="molecule type" value="Genomic_DNA"/>
</dbReference>
<name>A0A2M7QJA7_9BACT</name>
<dbReference type="Proteomes" id="UP000229401">
    <property type="component" value="Unassembled WGS sequence"/>
</dbReference>
<dbReference type="Gene3D" id="2.30.30.320">
    <property type="entry name" value="DUF1653-like domain"/>
    <property type="match status" value="1"/>
</dbReference>
<feature type="domain" description="DUF1653" evidence="1">
    <location>
        <begin position="11"/>
        <end position="71"/>
    </location>
</feature>
<evidence type="ECO:0000259" key="1">
    <source>
        <dbReference type="Pfam" id="PF07866"/>
    </source>
</evidence>
<comment type="caution">
    <text evidence="2">The sequence shown here is derived from an EMBL/GenBank/DDBJ whole genome shotgun (WGS) entry which is preliminary data.</text>
</comment>
<dbReference type="Pfam" id="PF07866">
    <property type="entry name" value="DUF1653"/>
    <property type="match status" value="1"/>
</dbReference>
<gene>
    <name evidence="2" type="ORF">COY87_01040</name>
</gene>
<accession>A0A2M7QJA7</accession>
<reference evidence="3" key="1">
    <citation type="submission" date="2017-09" db="EMBL/GenBank/DDBJ databases">
        <title>Depth-based differentiation of microbial function through sediment-hosted aquifers and enrichment of novel symbionts in the deep terrestrial subsurface.</title>
        <authorList>
            <person name="Probst A.J."/>
            <person name="Ladd B."/>
            <person name="Jarett J.K."/>
            <person name="Geller-Mcgrath D.E."/>
            <person name="Sieber C.M.K."/>
            <person name="Emerson J.B."/>
            <person name="Anantharaman K."/>
            <person name="Thomas B.C."/>
            <person name="Malmstrom R."/>
            <person name="Stieglmeier M."/>
            <person name="Klingl A."/>
            <person name="Woyke T."/>
            <person name="Ryan C.M."/>
            <person name="Banfield J.F."/>
        </authorList>
    </citation>
    <scope>NUCLEOTIDE SEQUENCE [LARGE SCALE GENOMIC DNA]</scope>
</reference>
<protein>
    <submittedName>
        <fullName evidence="2">DUF1653 domain-containing protein</fullName>
    </submittedName>
</protein>
<proteinExistence type="predicted"/>
<sequence>MKKVKRLVVGGIYTHFKGSKVRVLFEALDSETVKPVVVYIHLGDDGRLWVRSKEMFLEDVTRDGKTFERFSLFNNLVKEK</sequence>